<reference evidence="3 4" key="1">
    <citation type="submission" date="2022-04" db="EMBL/GenBank/DDBJ databases">
        <title>Spirosoma sp. strain RP8 genome sequencing and assembly.</title>
        <authorList>
            <person name="Jung Y."/>
        </authorList>
    </citation>
    <scope>NUCLEOTIDE SEQUENCE [LARGE SCALE GENOMIC DNA]</scope>
    <source>
        <strain evidence="3 4">RP8</strain>
    </source>
</reference>
<evidence type="ECO:0000259" key="2">
    <source>
        <dbReference type="Pfam" id="PF13807"/>
    </source>
</evidence>
<keyword evidence="1" id="KW-0812">Transmembrane</keyword>
<sequence>MPDRLVTEPAQKEQVRPDDCINLSFSGLVRLAWQGRLRLAGITALCALVGVGVALLTPAEFVSNARIMPEMNSATGGMFKQLASVARISGLDLSDAEGVDAVRPDLYPNVLQSTPFVLFLLDQVVAQTGGKQTTVAEVLTENNGLLVRWFASDREEVLKRIRTQAGKPVELTQQQEELVAEIGKRVDARLDTRSGVITITAKMPDAHVAAAVAQRAMDYLTQYVTSYRTEKARQDLRFYAQRLSEAQKRYQTAQYQVFHYNDAHKNFVVLAATMEKQRREAELTIAQTVYTELSRQFEQAKLKVQERTPVFKVLEPATVPTLRVSPKRTLMVLAYAVAGFFLGMAYLLAQRANWAGRLQAIIQT</sequence>
<dbReference type="Pfam" id="PF13807">
    <property type="entry name" value="GNVR"/>
    <property type="match status" value="1"/>
</dbReference>
<proteinExistence type="predicted"/>
<dbReference type="EMBL" id="JALPRF010000002">
    <property type="protein sequence ID" value="MCK8493164.1"/>
    <property type="molecule type" value="Genomic_DNA"/>
</dbReference>
<comment type="caution">
    <text evidence="3">The sequence shown here is derived from an EMBL/GenBank/DDBJ whole genome shotgun (WGS) entry which is preliminary data.</text>
</comment>
<dbReference type="InterPro" id="IPR050445">
    <property type="entry name" value="Bact_polysacc_biosynth/exp"/>
</dbReference>
<feature type="transmembrane region" description="Helical" evidence="1">
    <location>
        <begin position="330"/>
        <end position="349"/>
    </location>
</feature>
<dbReference type="InterPro" id="IPR032807">
    <property type="entry name" value="GNVR"/>
</dbReference>
<keyword evidence="1" id="KW-1133">Transmembrane helix</keyword>
<keyword evidence="1" id="KW-0472">Membrane</keyword>
<keyword evidence="4" id="KW-1185">Reference proteome</keyword>
<dbReference type="RefSeq" id="WP_232561722.1">
    <property type="nucleotide sequence ID" value="NZ_JALPRF010000002.1"/>
</dbReference>
<name>A0ABT0HLX2_9BACT</name>
<protein>
    <submittedName>
        <fullName evidence="3">Lipopolysaccharide biosynthesis protein</fullName>
    </submittedName>
</protein>
<dbReference type="PANTHER" id="PTHR32309:SF13">
    <property type="entry name" value="FERRIC ENTEROBACTIN TRANSPORT PROTEIN FEPE"/>
    <property type="match status" value="1"/>
</dbReference>
<accession>A0ABT0HLX2</accession>
<evidence type="ECO:0000256" key="1">
    <source>
        <dbReference type="SAM" id="Phobius"/>
    </source>
</evidence>
<feature type="domain" description="Tyrosine-protein kinase G-rich" evidence="2">
    <location>
        <begin position="283"/>
        <end position="352"/>
    </location>
</feature>
<evidence type="ECO:0000313" key="3">
    <source>
        <dbReference type="EMBL" id="MCK8493164.1"/>
    </source>
</evidence>
<evidence type="ECO:0000313" key="4">
    <source>
        <dbReference type="Proteomes" id="UP001202180"/>
    </source>
</evidence>
<gene>
    <name evidence="3" type="ORF">M0L20_14950</name>
</gene>
<dbReference type="PANTHER" id="PTHR32309">
    <property type="entry name" value="TYROSINE-PROTEIN KINASE"/>
    <property type="match status" value="1"/>
</dbReference>
<feature type="transmembrane region" description="Helical" evidence="1">
    <location>
        <begin position="39"/>
        <end position="59"/>
    </location>
</feature>
<dbReference type="Proteomes" id="UP001202180">
    <property type="component" value="Unassembled WGS sequence"/>
</dbReference>
<organism evidence="3 4">
    <name type="scientific">Spirosoma liriopis</name>
    <dbReference type="NCBI Taxonomy" id="2937440"/>
    <lineage>
        <taxon>Bacteria</taxon>
        <taxon>Pseudomonadati</taxon>
        <taxon>Bacteroidota</taxon>
        <taxon>Cytophagia</taxon>
        <taxon>Cytophagales</taxon>
        <taxon>Cytophagaceae</taxon>
        <taxon>Spirosoma</taxon>
    </lineage>
</organism>